<accession>A0A3P6BBF3</accession>
<dbReference type="InterPro" id="IPR038765">
    <property type="entry name" value="Papain-like_cys_pep_sf"/>
</dbReference>
<reference evidence="1" key="1">
    <citation type="submission" date="2018-11" db="EMBL/GenBank/DDBJ databases">
        <authorList>
            <consortium name="Genoscope - CEA"/>
            <person name="William W."/>
        </authorList>
    </citation>
    <scope>NUCLEOTIDE SEQUENCE</scope>
</reference>
<proteinExistence type="predicted"/>
<gene>
    <name evidence="1" type="ORF">BOLC3T19066H</name>
</gene>
<sequence length="146" mass="16628">CLGLKNLRNTYFLNSVSQFLTYTECLDAYFLDVGNVKRFHVTGFCALCAMQRHVRTALQAPGRIAAPSLKLWRAHRFHLRQEISALAGSSLRNERSHISYFFVSLIYLCTSQFSSDVKEQETSAVDYTAGDMIFFYCDSPYLQGSI</sequence>
<dbReference type="AlphaFoldDB" id="A0A3P6BBF3"/>
<organism evidence="1">
    <name type="scientific">Brassica oleracea</name>
    <name type="common">Wild cabbage</name>
    <dbReference type="NCBI Taxonomy" id="3712"/>
    <lineage>
        <taxon>Eukaryota</taxon>
        <taxon>Viridiplantae</taxon>
        <taxon>Streptophyta</taxon>
        <taxon>Embryophyta</taxon>
        <taxon>Tracheophyta</taxon>
        <taxon>Spermatophyta</taxon>
        <taxon>Magnoliopsida</taxon>
        <taxon>eudicotyledons</taxon>
        <taxon>Gunneridae</taxon>
        <taxon>Pentapetalae</taxon>
        <taxon>rosids</taxon>
        <taxon>malvids</taxon>
        <taxon>Brassicales</taxon>
        <taxon>Brassicaceae</taxon>
        <taxon>Brassiceae</taxon>
        <taxon>Brassica</taxon>
    </lineage>
</organism>
<feature type="non-terminal residue" evidence="1">
    <location>
        <position position="1"/>
    </location>
</feature>
<evidence type="ECO:0000313" key="1">
    <source>
        <dbReference type="EMBL" id="VDC96484.1"/>
    </source>
</evidence>
<protein>
    <submittedName>
        <fullName evidence="1">Uncharacterized protein</fullName>
    </submittedName>
</protein>
<dbReference type="Gene3D" id="3.90.70.10">
    <property type="entry name" value="Cysteine proteinases"/>
    <property type="match status" value="1"/>
</dbReference>
<dbReference type="EMBL" id="LR031872">
    <property type="protein sequence ID" value="VDC96484.1"/>
    <property type="molecule type" value="Genomic_DNA"/>
</dbReference>
<dbReference type="SUPFAM" id="SSF54001">
    <property type="entry name" value="Cysteine proteinases"/>
    <property type="match status" value="1"/>
</dbReference>
<name>A0A3P6BBF3_BRAOL</name>